<accession>A0ABW7SPN9</accession>
<dbReference type="PANTHER" id="PTHR43581">
    <property type="entry name" value="ATP/GTP PHOSPHATASE"/>
    <property type="match status" value="1"/>
</dbReference>
<proteinExistence type="predicted"/>
<evidence type="ECO:0000259" key="1">
    <source>
        <dbReference type="SMART" id="SM00382"/>
    </source>
</evidence>
<gene>
    <name evidence="2" type="ORF">ACH4OY_23780</name>
</gene>
<evidence type="ECO:0000313" key="3">
    <source>
        <dbReference type="Proteomes" id="UP001611075"/>
    </source>
</evidence>
<feature type="domain" description="AAA+ ATPase" evidence="1">
    <location>
        <begin position="61"/>
        <end position="281"/>
    </location>
</feature>
<dbReference type="Proteomes" id="UP001611075">
    <property type="component" value="Unassembled WGS sequence"/>
</dbReference>
<dbReference type="InterPro" id="IPR003593">
    <property type="entry name" value="AAA+_ATPase"/>
</dbReference>
<reference evidence="2 3" key="1">
    <citation type="submission" date="2024-10" db="EMBL/GenBank/DDBJ databases">
        <title>The Natural Products Discovery Center: Release of the First 8490 Sequenced Strains for Exploring Actinobacteria Biosynthetic Diversity.</title>
        <authorList>
            <person name="Kalkreuter E."/>
            <person name="Kautsar S.A."/>
            <person name="Yang D."/>
            <person name="Bader C.D."/>
            <person name="Teijaro C.N."/>
            <person name="Fluegel L."/>
            <person name="Davis C.M."/>
            <person name="Simpson J.R."/>
            <person name="Lauterbach L."/>
            <person name="Steele A.D."/>
            <person name="Gui C."/>
            <person name="Meng S."/>
            <person name="Li G."/>
            <person name="Viehrig K."/>
            <person name="Ye F."/>
            <person name="Su P."/>
            <person name="Kiefer A.F."/>
            <person name="Nichols A."/>
            <person name="Cepeda A.J."/>
            <person name="Yan W."/>
            <person name="Fan B."/>
            <person name="Jiang Y."/>
            <person name="Adhikari A."/>
            <person name="Zheng C.-J."/>
            <person name="Schuster L."/>
            <person name="Cowan T.M."/>
            <person name="Smanski M.J."/>
            <person name="Chevrette M.G."/>
            <person name="De Carvalho L.P.S."/>
            <person name="Shen B."/>
        </authorList>
    </citation>
    <scope>NUCLEOTIDE SEQUENCE [LARGE SCALE GENOMIC DNA]</scope>
    <source>
        <strain evidence="2 3">NPDC021253</strain>
    </source>
</reference>
<organism evidence="2 3">
    <name type="scientific">Micromonospora rubida</name>
    <dbReference type="NCBI Taxonomy" id="2697657"/>
    <lineage>
        <taxon>Bacteria</taxon>
        <taxon>Bacillati</taxon>
        <taxon>Actinomycetota</taxon>
        <taxon>Actinomycetes</taxon>
        <taxon>Micromonosporales</taxon>
        <taxon>Micromonosporaceae</taxon>
        <taxon>Micromonospora</taxon>
    </lineage>
</organism>
<evidence type="ECO:0000313" key="2">
    <source>
        <dbReference type="EMBL" id="MFI0795673.1"/>
    </source>
</evidence>
<dbReference type="InterPro" id="IPR034139">
    <property type="entry name" value="TOPRIM_OLD"/>
</dbReference>
<dbReference type="Pfam" id="PF13304">
    <property type="entry name" value="AAA_21"/>
    <property type="match status" value="1"/>
</dbReference>
<dbReference type="SMART" id="SM00382">
    <property type="entry name" value="AAA"/>
    <property type="match status" value="1"/>
</dbReference>
<name>A0ABW7SPN9_9ACTN</name>
<dbReference type="InterPro" id="IPR027417">
    <property type="entry name" value="P-loop_NTPase"/>
</dbReference>
<dbReference type="EMBL" id="JBIRPU010000020">
    <property type="protein sequence ID" value="MFI0795673.1"/>
    <property type="molecule type" value="Genomic_DNA"/>
</dbReference>
<dbReference type="SUPFAM" id="SSF52540">
    <property type="entry name" value="P-loop containing nucleoside triphosphate hydrolases"/>
    <property type="match status" value="1"/>
</dbReference>
<sequence length="595" mass="64721">MSAGALPAGTAPNRVAPVQAMHADASAPDVSLPALNLSFGSVFEKQGQSTEEPFIVFDDWSNPVTYFVGRNGSGKSKSAAAICRMVNGHYLATDRLLGLMKTVSYGWATVPQLADYQGVPIGGEERRGFQSIKNQPSNAGILSAGDNFITLREHPEVQLKVAAFIRRALGRVIEMRESAGFIDPYVRMGETEYSLFRDEGHGLRELVVLLTAIYRPDWRVLVVDEPELHLHPSMARLWLGELDHECRTSGRRAIIVTHEPTLLRPKSFDDLAAVWHFSPGGRPSRISDHIAPAQAGRVTASIRQNSELVSHLVFSPRPVLVEGPTDVAALTTSLRRTHPPEVVAQTDLVPCGGSGGVALWYEIATKMGLDVRAIADLDACFALEVQRTLDRSSSITSRYVDDLAAEPAKTGSLVKNFTVEMDKSGVDPNPKSRAKWLASNQGSPGFKARKNKLLTIWRDANLWLHPQGTLEDVLGISTKGLVEAQAAAETPGPIDDVAAWCAYSLDPTGDVFELLSAAIERIAHGAMQALRLSPDSKFCDFIGATAISDARLAQITPLDDGLHRLTVVAPREFVGYWLDFSRETPSSDLILKPPL</sequence>
<protein>
    <submittedName>
        <fullName evidence="2">ATP-dependent nuclease</fullName>
    </submittedName>
</protein>
<dbReference type="RefSeq" id="WP_396683254.1">
    <property type="nucleotide sequence ID" value="NZ_JBIRPU010000020.1"/>
</dbReference>
<dbReference type="InterPro" id="IPR003959">
    <property type="entry name" value="ATPase_AAA_core"/>
</dbReference>
<dbReference type="Pfam" id="PF20469">
    <property type="entry name" value="OLD-like_TOPRIM"/>
    <property type="match status" value="1"/>
</dbReference>
<comment type="caution">
    <text evidence="2">The sequence shown here is derived from an EMBL/GenBank/DDBJ whole genome shotgun (WGS) entry which is preliminary data.</text>
</comment>
<dbReference type="InterPro" id="IPR051396">
    <property type="entry name" value="Bact_Antivir_Def_Nuclease"/>
</dbReference>
<dbReference type="PANTHER" id="PTHR43581:SF2">
    <property type="entry name" value="EXCINUCLEASE ATPASE SUBUNIT"/>
    <property type="match status" value="1"/>
</dbReference>
<dbReference type="Gene3D" id="3.40.50.300">
    <property type="entry name" value="P-loop containing nucleotide triphosphate hydrolases"/>
    <property type="match status" value="1"/>
</dbReference>
<keyword evidence="3" id="KW-1185">Reference proteome</keyword>